<dbReference type="InterPro" id="IPR019196">
    <property type="entry name" value="ABC_transp_unknown"/>
</dbReference>
<feature type="domain" description="ABC-type uncharacterised transport system" evidence="3">
    <location>
        <begin position="178"/>
        <end position="497"/>
    </location>
</feature>
<feature type="coiled-coil region" evidence="1">
    <location>
        <begin position="536"/>
        <end position="602"/>
    </location>
</feature>
<evidence type="ECO:0000256" key="1">
    <source>
        <dbReference type="SAM" id="Coils"/>
    </source>
</evidence>
<keyword evidence="2" id="KW-0472">Membrane</keyword>
<accession>A0A381YYZ4</accession>
<evidence type="ECO:0000259" key="4">
    <source>
        <dbReference type="Pfam" id="PF23357"/>
    </source>
</evidence>
<dbReference type="Pfam" id="PF09822">
    <property type="entry name" value="ABC_transp_aux"/>
    <property type="match status" value="1"/>
</dbReference>
<name>A0A381YYZ4_9ZZZZ</name>
<dbReference type="InterPro" id="IPR055396">
    <property type="entry name" value="DUF7088"/>
</dbReference>
<feature type="non-terminal residue" evidence="5">
    <location>
        <position position="1"/>
    </location>
</feature>
<gene>
    <name evidence="5" type="ORF">METZ01_LOCUS134541</name>
</gene>
<keyword evidence="2" id="KW-1133">Transmembrane helix</keyword>
<reference evidence="5" key="1">
    <citation type="submission" date="2018-05" db="EMBL/GenBank/DDBJ databases">
        <authorList>
            <person name="Lanie J.A."/>
            <person name="Ng W.-L."/>
            <person name="Kazmierczak K.M."/>
            <person name="Andrzejewski T.M."/>
            <person name="Davidsen T.M."/>
            <person name="Wayne K.J."/>
            <person name="Tettelin H."/>
            <person name="Glass J.I."/>
            <person name="Rusch D."/>
            <person name="Podicherti R."/>
            <person name="Tsui H.-C.T."/>
            <person name="Winkler M.E."/>
        </authorList>
    </citation>
    <scope>NUCLEOTIDE SEQUENCE</scope>
</reference>
<sequence length="634" mass="70734">VKRNIQRRWNGLSLVVLALGFVAAVIASDRVFQGWRIDLTENRLYTLTEGTERILDNLEEPLHLYFYFSDRATRNIPALRDYAGRIQEVLEEFEDAAKGNLILDIIDPLPFSEDEDRAVQFGLQGVPLASSPDPAYMGLAGKNSSDGVEVIRFFQPDKEAFLEYDIAKLVVTLATVDKPVIGLVSDARIAGGFEPRTQQIADPWVIYQQVEQLFELRNLGTDFVDIPDDVSVLWIVQPKNTGAATLYAIDQFVMRGGTALIFVDPIAESDPLPPEMVPTQYPAMGQYSDLPVLFKAWGIEFSSNDVVADAQLALQAYSDADQRPVRHFGYLGITSDELNGDDVLTANLDTINVATAGYFEVAEGAPVTIEPLITSSTSAALLPSTEFIYLPDPSTLHAGFEPTGQKYTLAARFNGDLPSAFPSGPPERNADVQEVESNDESRAVLRPHLVTTVSPANLIVVGDVDMLTNQMWVRLRDFFGQSIPSPVASNGAFVINALDNLSGNSDLISVRSRANYSRPFTRVDKLRVEAESRFRITEQRLQNKLAETERNLLELQSAREDTGGVLWTDEQQDEIDRFLNQRASIRQELRAVQRNLDKDINQLGSVLKNLNIVIVPFFLTVLVLASIWRRRWRR</sequence>
<evidence type="ECO:0000256" key="2">
    <source>
        <dbReference type="SAM" id="Phobius"/>
    </source>
</evidence>
<organism evidence="5">
    <name type="scientific">marine metagenome</name>
    <dbReference type="NCBI Taxonomy" id="408172"/>
    <lineage>
        <taxon>unclassified sequences</taxon>
        <taxon>metagenomes</taxon>
        <taxon>ecological metagenomes</taxon>
    </lineage>
</organism>
<dbReference type="AlphaFoldDB" id="A0A381YYZ4"/>
<proteinExistence type="predicted"/>
<evidence type="ECO:0000313" key="5">
    <source>
        <dbReference type="EMBL" id="SVA81687.1"/>
    </source>
</evidence>
<dbReference type="EMBL" id="UINC01019304">
    <property type="protein sequence ID" value="SVA81687.1"/>
    <property type="molecule type" value="Genomic_DNA"/>
</dbReference>
<protein>
    <submittedName>
        <fullName evidence="5">Uncharacterized protein</fullName>
    </submittedName>
</protein>
<feature type="domain" description="DUF7088" evidence="4">
    <location>
        <begin position="41"/>
        <end position="138"/>
    </location>
</feature>
<keyword evidence="1" id="KW-0175">Coiled coil</keyword>
<feature type="transmembrane region" description="Helical" evidence="2">
    <location>
        <begin position="610"/>
        <end position="628"/>
    </location>
</feature>
<dbReference type="Pfam" id="PF23357">
    <property type="entry name" value="DUF7088"/>
    <property type="match status" value="1"/>
</dbReference>
<evidence type="ECO:0000259" key="3">
    <source>
        <dbReference type="Pfam" id="PF09822"/>
    </source>
</evidence>
<keyword evidence="2" id="KW-0812">Transmembrane</keyword>